<dbReference type="OrthoDB" id="16066at2759"/>
<evidence type="ECO:0000313" key="7">
    <source>
        <dbReference type="EMBL" id="CAI5444009.1"/>
    </source>
</evidence>
<dbReference type="SUPFAM" id="SSF48371">
    <property type="entry name" value="ARM repeat"/>
    <property type="match status" value="2"/>
</dbReference>
<comment type="subcellular location">
    <subcellularLocation>
        <location evidence="1">Cytoplasm</location>
    </subcellularLocation>
</comment>
<reference evidence="7" key="1">
    <citation type="submission" date="2022-11" db="EMBL/GenBank/DDBJ databases">
        <authorList>
            <person name="Kikuchi T."/>
        </authorList>
    </citation>
    <scope>NUCLEOTIDE SEQUENCE</scope>
    <source>
        <strain evidence="7">PS1010</strain>
    </source>
</reference>
<evidence type="ECO:0000256" key="2">
    <source>
        <dbReference type="ARBA" id="ARBA00022490"/>
    </source>
</evidence>
<evidence type="ECO:0000256" key="4">
    <source>
        <dbReference type="ARBA" id="ARBA00022942"/>
    </source>
</evidence>
<dbReference type="PANTHER" id="PTHR23346:SF19">
    <property type="entry name" value="PROTEASOME ADAPTER AND SCAFFOLD PROTEIN ECM29"/>
    <property type="match status" value="1"/>
</dbReference>
<protein>
    <submittedName>
        <fullName evidence="7">Uncharacterized protein</fullName>
    </submittedName>
</protein>
<evidence type="ECO:0000313" key="8">
    <source>
        <dbReference type="Proteomes" id="UP001152747"/>
    </source>
</evidence>
<dbReference type="GO" id="GO:0005737">
    <property type="term" value="C:cytoplasm"/>
    <property type="evidence" value="ECO:0007669"/>
    <property type="project" value="UniProtKB-SubCell"/>
</dbReference>
<dbReference type="GO" id="GO:0043248">
    <property type="term" value="P:proteasome assembly"/>
    <property type="evidence" value="ECO:0007669"/>
    <property type="project" value="InterPro"/>
</dbReference>
<evidence type="ECO:0000256" key="1">
    <source>
        <dbReference type="ARBA" id="ARBA00004496"/>
    </source>
</evidence>
<dbReference type="InterPro" id="IPR016024">
    <property type="entry name" value="ARM-type_fold"/>
</dbReference>
<proteinExistence type="predicted"/>
<dbReference type="InterPro" id="IPR024372">
    <property type="entry name" value="Ecm29_N"/>
</dbReference>
<dbReference type="GO" id="GO:0000502">
    <property type="term" value="C:proteasome complex"/>
    <property type="evidence" value="ECO:0007669"/>
    <property type="project" value="UniProtKB-KW"/>
</dbReference>
<dbReference type="EMBL" id="CANHGI010000003">
    <property type="protein sequence ID" value="CAI5444009.1"/>
    <property type="molecule type" value="Genomic_DNA"/>
</dbReference>
<feature type="domain" description="Proteasome component Ecm29 N-terminal" evidence="5">
    <location>
        <begin position="7"/>
        <end position="498"/>
    </location>
</feature>
<dbReference type="GO" id="GO:0060090">
    <property type="term" value="F:molecular adaptor activity"/>
    <property type="evidence" value="ECO:0007669"/>
    <property type="project" value="InterPro"/>
</dbReference>
<comment type="caution">
    <text evidence="7">The sequence shown here is derived from an EMBL/GenBank/DDBJ whole genome shotgun (WGS) entry which is preliminary data.</text>
</comment>
<evidence type="ECO:0000259" key="5">
    <source>
        <dbReference type="Pfam" id="PF13001"/>
    </source>
</evidence>
<accession>A0A9P1MXL7</accession>
<keyword evidence="3" id="KW-0677">Repeat</keyword>
<dbReference type="Pfam" id="PF23731">
    <property type="entry name" value="ARM_ECM29_C"/>
    <property type="match status" value="1"/>
</dbReference>
<dbReference type="InterPro" id="IPR055443">
    <property type="entry name" value="HEAT_ECM29"/>
</dbReference>
<dbReference type="GO" id="GO:0036503">
    <property type="term" value="P:ERAD pathway"/>
    <property type="evidence" value="ECO:0007669"/>
    <property type="project" value="TreeGrafter"/>
</dbReference>
<keyword evidence="8" id="KW-1185">Reference proteome</keyword>
<dbReference type="Pfam" id="PF13001">
    <property type="entry name" value="ECM29_N"/>
    <property type="match status" value="1"/>
</dbReference>
<evidence type="ECO:0000259" key="6">
    <source>
        <dbReference type="Pfam" id="PF24492"/>
    </source>
</evidence>
<dbReference type="Proteomes" id="UP001152747">
    <property type="component" value="Unassembled WGS sequence"/>
</dbReference>
<organism evidence="7 8">
    <name type="scientific">Caenorhabditis angaria</name>
    <dbReference type="NCBI Taxonomy" id="860376"/>
    <lineage>
        <taxon>Eukaryota</taxon>
        <taxon>Metazoa</taxon>
        <taxon>Ecdysozoa</taxon>
        <taxon>Nematoda</taxon>
        <taxon>Chromadorea</taxon>
        <taxon>Rhabditida</taxon>
        <taxon>Rhabditina</taxon>
        <taxon>Rhabditomorpha</taxon>
        <taxon>Rhabditoidea</taxon>
        <taxon>Rhabditidae</taxon>
        <taxon>Peloderinae</taxon>
        <taxon>Caenorhabditis</taxon>
    </lineage>
</organism>
<name>A0A9P1MXL7_9PELO</name>
<sequence>MDGEFSIDRLFLRLVCADTNSKLQKFTNDHLFEILDFAGKSAGNMPKVMELLQHYNKMVKTNLEINFPVDKLIELFQGSSAVSANLSQIYLKMSKSRVPPVQQIPLLPIFLKSIDKKPNDLTFAYEIFALCFPALEELSKIERNQWELSEEDVKLSEVGERILARIFAAFLAFRANSLDEIAKNIESYQKNEDFSCAGLSPHEYFQISQKICPEKLELSKNKLALVKLLGLDIFSNSKNTFPLLILAAAANLNIVDEAAEHLIKKFEIEEMVDDLAVCQDLMGFYLGSAIAPGKNDKKSIIQPANFVQKQKILPFLTRSKTAPTVYMNNIKICIDGMENAQVPRLQTAAFQFFHSVIEKMPQTALKTLGATLFARLRKYCKTVIANSPALCLVYRCLGTLGKVKPELVFDDISIVNEMFDTIIETSADDVGYSVVDCLVAWLPGFCAAKTQDATNSALKTYISAHVTHENAKCRMVSLKYIEALIFSDEDLDLTWILLRACGDLREEMRAEAARLLEISLKTNKIPELSKIIAKFWGFLSDDVAKCAPNSNFSALIHQMCSRYIWAALETRICGKPAELRIVEGDEHWITVAPRIYRLILEENLELEIVENLVKMALFGCRESIDVHQYRIATCFLMALKNHPQKSGLDFTDQIQACSLKARDSTRFELSQAIAFLLSNLIPEGPEGLEKIQAELEAKNIPGLCWIASAYAVKGPDSGLKGLLLKYCREGYERPSSMLEAALGALGFLMVHAEAFPLPEAEEIAEKIAASRKDSLSQKSREAAARILGYSGAQAALFRVGEGPPQPELQLTVGEAMIDAMLGRYSVNRRNFYVKAEEEMGIEILVTDLAELEMLQSRCTLLLTEIIDEKLTSQNHHLRRAALVWLLVLTQRLSARGFTAFRDKTCLKMIQNAFADGLTENDEFTQDIASKGMGLVYSQADATLRKELVAELMETLAEGRKTARKIDGNTVLFEKGQLGKTPTGDNLTTYKELCTLASDLNQPDLVYKFMQLAKHNATWNAKKGAAFGFGAVLEQAKDELEPYFGSLVPKLFRYRYDPDIKVQQSMRSIWSVLTSNRRNVVDEFADEIAQELQPALINKEWRVRESACLAMSDLLRGHDTPKMHQKIGEYLESVLRVRDDIKESVRLAADKTAESIRRLIVRLASSTNIKKSDEFLSSILPYLVDQGIVNSTIKSNKIYCLALLLDLTKSAGKQLKPYLQHLIPILLDTISENESAVLNYVAVRADSAQLEALDDARANMARSSPMMTAINDLLPHVDARILAEMTPKIADQLRASVGVSTRSAAAQLITQLALRAPQLMMDSKPQCDKLFNSLIPGVRDRNPSIRKQFANSMSYLAKFVSQNLMQKLLKTVVSDLVTENEELKLSARHVLRNLSQNCSELLGSHATQIVPFVFLETCQEVKKGDEEGRLKREEWLELWAELVPSTSAAARLYKDEILKTGLEIVKENEVWRVRAQAARMIGATVEVLGGNVGGESVDQIIDSLLPTLSGRIWAGKEEILMAVAKTIEAGGAALKTSLSPEKIEQISAILKREAGKRNVDYSSIGLLALAKYCRVLEDLKTAEWLAEKVEENVQKVIGENRAGSDSDDETLTNLEKEIRISKIVTSNLVALGASLATFRNGRDACKTVEKLVKFMRMPAIAWKSKQNLFVELGKTVEIWDLKSQFDATQLVETIFEQADEMINQQKNTVAADALQIIIKMHEKREFLSVDWEMVEILMKNGKAGQITGLSNRLEHLQQQKMEID</sequence>
<keyword evidence="2" id="KW-0963">Cytoplasm</keyword>
<dbReference type="PANTHER" id="PTHR23346">
    <property type="entry name" value="TRANSLATIONAL ACTIVATOR GCN1-RELATED"/>
    <property type="match status" value="1"/>
</dbReference>
<dbReference type="Pfam" id="PF24492">
    <property type="entry name" value="HEAT_ECM29"/>
    <property type="match status" value="1"/>
</dbReference>
<feature type="domain" description="Proteasome adapter and scaffold protein ECM29 HEAT-repeat" evidence="6">
    <location>
        <begin position="1214"/>
        <end position="1372"/>
    </location>
</feature>
<keyword evidence="4" id="KW-0647">Proteasome</keyword>
<gene>
    <name evidence="7" type="ORF">CAMP_LOCUS6646</name>
</gene>
<evidence type="ECO:0000256" key="3">
    <source>
        <dbReference type="ARBA" id="ARBA00022737"/>
    </source>
</evidence>
<dbReference type="Gene3D" id="1.25.10.10">
    <property type="entry name" value="Leucine-rich Repeat Variant"/>
    <property type="match status" value="2"/>
</dbReference>
<dbReference type="GO" id="GO:0005634">
    <property type="term" value="C:nucleus"/>
    <property type="evidence" value="ECO:0007669"/>
    <property type="project" value="TreeGrafter"/>
</dbReference>
<dbReference type="InterPro" id="IPR011989">
    <property type="entry name" value="ARM-like"/>
</dbReference>